<reference evidence="1" key="1">
    <citation type="submission" date="2023-02" db="EMBL/GenBank/DDBJ databases">
        <title>Isolation, identification, and genome analysis of Vibrio campbellii in the Penaeus vannamei larvae stage.</title>
        <authorList>
            <person name="Huang T."/>
            <person name="Zhang B."/>
        </authorList>
    </citation>
    <scope>NUCLEOTIDE SEQUENCE</scope>
    <source>
        <strain evidence="1">20220413_1</strain>
        <plasmid evidence="1">p_1</plasmid>
    </source>
</reference>
<evidence type="ECO:0000313" key="2">
    <source>
        <dbReference type="Proteomes" id="UP001219537"/>
    </source>
</evidence>
<name>A0AAQ2Y5K0_9VIBR</name>
<protein>
    <submittedName>
        <fullName evidence="1">Uncharacterized protein</fullName>
    </submittedName>
</protein>
<dbReference type="EMBL" id="CP117990">
    <property type="protein sequence ID" value="WDG12011.1"/>
    <property type="molecule type" value="Genomic_DNA"/>
</dbReference>
<keyword evidence="1" id="KW-0614">Plasmid</keyword>
<proteinExistence type="predicted"/>
<dbReference type="AlphaFoldDB" id="A0AAQ2Y5K0"/>
<evidence type="ECO:0000313" key="1">
    <source>
        <dbReference type="EMBL" id="WDG12011.1"/>
    </source>
</evidence>
<gene>
    <name evidence="1" type="ORF">PUN50_26705</name>
</gene>
<dbReference type="RefSeq" id="WP_274292227.1">
    <property type="nucleotide sequence ID" value="NZ_CP117990.1"/>
</dbReference>
<organism evidence="1 2">
    <name type="scientific">Vibrio campbellii</name>
    <dbReference type="NCBI Taxonomy" id="680"/>
    <lineage>
        <taxon>Bacteria</taxon>
        <taxon>Pseudomonadati</taxon>
        <taxon>Pseudomonadota</taxon>
        <taxon>Gammaproteobacteria</taxon>
        <taxon>Vibrionales</taxon>
        <taxon>Vibrionaceae</taxon>
        <taxon>Vibrio</taxon>
    </lineage>
</organism>
<sequence>MLYKTFKRWWRVYFTIKVSSAIDYTEGKQGDRRYHWFHVGVDKRPLGDDYVMSRLTLVLPWVAFGVGIVPPDAAMRHFREEVSRFNKDVI</sequence>
<accession>A0AAQ2Y5K0</accession>
<geneLocation type="plasmid" evidence="1 2">
    <name>p_1</name>
</geneLocation>
<dbReference type="Proteomes" id="UP001219537">
    <property type="component" value="Plasmid p_1"/>
</dbReference>